<name>A0AAQ3K6F9_9LILI</name>
<dbReference type="Proteomes" id="UP001327560">
    <property type="component" value="Chromosome 3"/>
</dbReference>
<dbReference type="AlphaFoldDB" id="A0AAQ3K6F9"/>
<proteinExistence type="predicted"/>
<organism evidence="1 2">
    <name type="scientific">Canna indica</name>
    <name type="common">Indian-shot</name>
    <dbReference type="NCBI Taxonomy" id="4628"/>
    <lineage>
        <taxon>Eukaryota</taxon>
        <taxon>Viridiplantae</taxon>
        <taxon>Streptophyta</taxon>
        <taxon>Embryophyta</taxon>
        <taxon>Tracheophyta</taxon>
        <taxon>Spermatophyta</taxon>
        <taxon>Magnoliopsida</taxon>
        <taxon>Liliopsida</taxon>
        <taxon>Zingiberales</taxon>
        <taxon>Cannaceae</taxon>
        <taxon>Canna</taxon>
    </lineage>
</organism>
<gene>
    <name evidence="1" type="ORF">Cni_G11489</name>
</gene>
<dbReference type="EMBL" id="CP136892">
    <property type="protein sequence ID" value="WOL02770.1"/>
    <property type="molecule type" value="Genomic_DNA"/>
</dbReference>
<evidence type="ECO:0000313" key="2">
    <source>
        <dbReference type="Proteomes" id="UP001327560"/>
    </source>
</evidence>
<sequence length="86" mass="9242">MQRETEGWLAFDPKARGGCTVRSARVCGGFVGLQGKKKKKKEGELAFSQNWGGGSLDDVLDVCVGHQLAALLLMTREVATPLSSTF</sequence>
<reference evidence="1 2" key="1">
    <citation type="submission" date="2023-10" db="EMBL/GenBank/DDBJ databases">
        <title>Chromosome-scale genome assembly provides insights into flower coloration mechanisms of Canna indica.</title>
        <authorList>
            <person name="Li C."/>
        </authorList>
    </citation>
    <scope>NUCLEOTIDE SEQUENCE [LARGE SCALE GENOMIC DNA]</scope>
    <source>
        <tissue evidence="1">Flower</tissue>
    </source>
</reference>
<keyword evidence="2" id="KW-1185">Reference proteome</keyword>
<accession>A0AAQ3K6F9</accession>
<evidence type="ECO:0000313" key="1">
    <source>
        <dbReference type="EMBL" id="WOL02770.1"/>
    </source>
</evidence>
<protein>
    <submittedName>
        <fullName evidence="1">Uncharacterized protein</fullName>
    </submittedName>
</protein>